<evidence type="ECO:0000256" key="1">
    <source>
        <dbReference type="SAM" id="SignalP"/>
    </source>
</evidence>
<dbReference type="GO" id="GO:0033922">
    <property type="term" value="F:peptidoglycan beta-N-acetylmuramidase activity"/>
    <property type="evidence" value="ECO:0007669"/>
    <property type="project" value="InterPro"/>
</dbReference>
<keyword evidence="5" id="KW-1185">Reference proteome</keyword>
<dbReference type="InterPro" id="IPR048503">
    <property type="entry name" value="NamZ_C"/>
</dbReference>
<accession>A0A6P1P4V5</accession>
<feature type="chain" id="PRO_5027107024" evidence="1">
    <location>
        <begin position="23"/>
        <end position="416"/>
    </location>
</feature>
<dbReference type="EMBL" id="CP047897">
    <property type="protein sequence ID" value="QHL89356.1"/>
    <property type="molecule type" value="Genomic_DNA"/>
</dbReference>
<dbReference type="InterPro" id="IPR048502">
    <property type="entry name" value="NamZ_N"/>
</dbReference>
<feature type="signal peptide" evidence="1">
    <location>
        <begin position="1"/>
        <end position="22"/>
    </location>
</feature>
<evidence type="ECO:0000259" key="2">
    <source>
        <dbReference type="Pfam" id="PF07075"/>
    </source>
</evidence>
<dbReference type="InterPro" id="IPR008302">
    <property type="entry name" value="NamZ"/>
</dbReference>
<sequence length="416" mass="46169">MIYSTIRCAALGLLLASCQPTASTTSSSNTAVNTSAGQTTGAAPTVIEQLQAPLLTGAEQTELYLPYLQGKRVAMVVNQTSIIGKAHLVDSLLSRGVNISVIFAPEHGFRGDADAGAHISNTKDAKTGLPILSLYGNNKKPTAEQLKDVDVVLFDIQDVGVRFYTYSSTMHYVMEACAELNKPMLLLDRPNPIGYLIDGPVLVPERKSFVGMNTIPIAHGLTLGEYAQMINGQKWLKNGLQAQVKIIPVKNYDRKQFYSLPVKPSPNLPNDQSIKLYPFLCLFEGTTVSMGRGTQMPFQVIGAPYYPDKSFSFKPVPIQGMSMDPPYKNQVCYGKDLRNVQLRENFTLSYLLDFYQASGQKEKFFNNFFKNLAGTEELQKQIMAGLSEKDIRASWKPGLDQYKKMRQQYLLYPDAQ</sequence>
<feature type="domain" description="Peptidoglycan beta-N-acetylmuramidase NamZ C-terminal" evidence="3">
    <location>
        <begin position="276"/>
        <end position="412"/>
    </location>
</feature>
<dbReference type="KEGG" id="nib:GU926_05965"/>
<dbReference type="Pfam" id="PF20732">
    <property type="entry name" value="NamZ_C"/>
    <property type="match status" value="1"/>
</dbReference>
<keyword evidence="1" id="KW-0732">Signal</keyword>
<dbReference type="Gene3D" id="3.40.50.12170">
    <property type="entry name" value="Uncharacterised protein PF07075, DUF1343"/>
    <property type="match status" value="1"/>
</dbReference>
<dbReference type="Proteomes" id="UP000464214">
    <property type="component" value="Chromosome"/>
</dbReference>
<dbReference type="Gene3D" id="3.90.1150.140">
    <property type="match status" value="1"/>
</dbReference>
<dbReference type="PIRSF" id="PIRSF016719">
    <property type="entry name" value="UCP016719"/>
    <property type="match status" value="1"/>
</dbReference>
<evidence type="ECO:0000259" key="3">
    <source>
        <dbReference type="Pfam" id="PF20732"/>
    </source>
</evidence>
<dbReference type="PANTHER" id="PTHR42915">
    <property type="entry name" value="HYPOTHETICAL 460 KDA PROTEIN IN FEUA-SIGW INTERGENIC REGION [PRECURSOR]"/>
    <property type="match status" value="1"/>
</dbReference>
<name>A0A6P1P4V5_9BACT</name>
<dbReference type="AlphaFoldDB" id="A0A6P1P4V5"/>
<organism evidence="4 5">
    <name type="scientific">Nibribacter ruber</name>
    <dbReference type="NCBI Taxonomy" id="2698458"/>
    <lineage>
        <taxon>Bacteria</taxon>
        <taxon>Pseudomonadati</taxon>
        <taxon>Bacteroidota</taxon>
        <taxon>Cytophagia</taxon>
        <taxon>Cytophagales</taxon>
        <taxon>Hymenobacteraceae</taxon>
        <taxon>Nibribacter</taxon>
    </lineage>
</organism>
<evidence type="ECO:0000313" key="5">
    <source>
        <dbReference type="Proteomes" id="UP000464214"/>
    </source>
</evidence>
<protein>
    <submittedName>
        <fullName evidence="4">DUF1343 domain-containing protein</fullName>
    </submittedName>
</protein>
<gene>
    <name evidence="4" type="ORF">GU926_05965</name>
</gene>
<dbReference type="PROSITE" id="PS51257">
    <property type="entry name" value="PROKAR_LIPOPROTEIN"/>
    <property type="match status" value="1"/>
</dbReference>
<feature type="domain" description="Peptidoglycan beta-N-acetylmuramidase NamZ N-terminal" evidence="2">
    <location>
        <begin position="73"/>
        <end position="271"/>
    </location>
</feature>
<proteinExistence type="predicted"/>
<dbReference type="Pfam" id="PF07075">
    <property type="entry name" value="NamZ_N"/>
    <property type="match status" value="1"/>
</dbReference>
<reference evidence="4 5" key="1">
    <citation type="submission" date="2020-01" db="EMBL/GenBank/DDBJ databases">
        <authorList>
            <person name="Kim M."/>
        </authorList>
    </citation>
    <scope>NUCLEOTIDE SEQUENCE [LARGE SCALE GENOMIC DNA]</scope>
    <source>
        <strain evidence="4 5">BT10</strain>
    </source>
</reference>
<evidence type="ECO:0000313" key="4">
    <source>
        <dbReference type="EMBL" id="QHL89356.1"/>
    </source>
</evidence>
<dbReference type="PANTHER" id="PTHR42915:SF1">
    <property type="entry name" value="PEPTIDOGLYCAN BETA-N-ACETYLMURAMIDASE NAMZ"/>
    <property type="match status" value="1"/>
</dbReference>